<dbReference type="RefSeq" id="WP_072920855.1">
    <property type="nucleotide sequence ID" value="NZ_FRDM01000044.1"/>
</dbReference>
<accession>A0A1M7UZD6</accession>
<name>A0A1M7UZD6_9ACTN</name>
<reference evidence="2 3" key="1">
    <citation type="submission" date="2016-12" db="EMBL/GenBank/DDBJ databases">
        <authorList>
            <person name="Song W.-J."/>
            <person name="Kurnit D.M."/>
        </authorList>
    </citation>
    <scope>NUCLEOTIDE SEQUENCE [LARGE SCALE GENOMIC DNA]</scope>
    <source>
        <strain evidence="2 3">DSM 43162</strain>
    </source>
</reference>
<protein>
    <submittedName>
        <fullName evidence="2">Uncharacterized protein</fullName>
    </submittedName>
</protein>
<organism evidence="2 3">
    <name type="scientific">Geodermatophilus obscurus</name>
    <dbReference type="NCBI Taxonomy" id="1861"/>
    <lineage>
        <taxon>Bacteria</taxon>
        <taxon>Bacillati</taxon>
        <taxon>Actinomycetota</taxon>
        <taxon>Actinomycetes</taxon>
        <taxon>Geodermatophilales</taxon>
        <taxon>Geodermatophilaceae</taxon>
        <taxon>Geodermatophilus</taxon>
    </lineage>
</organism>
<dbReference type="AlphaFoldDB" id="A0A1M7UZD6"/>
<evidence type="ECO:0000313" key="3">
    <source>
        <dbReference type="Proteomes" id="UP000184428"/>
    </source>
</evidence>
<evidence type="ECO:0000313" key="2">
    <source>
        <dbReference type="EMBL" id="SHN88363.1"/>
    </source>
</evidence>
<gene>
    <name evidence="2" type="ORF">SAMN05660350_04477</name>
</gene>
<dbReference type="EMBL" id="FRDM01000044">
    <property type="protein sequence ID" value="SHN88363.1"/>
    <property type="molecule type" value="Genomic_DNA"/>
</dbReference>
<feature type="compositionally biased region" description="Basic and acidic residues" evidence="1">
    <location>
        <begin position="249"/>
        <end position="259"/>
    </location>
</feature>
<sequence>MSADPEPLLEAALNLSRFHREHERFYASSPLETALRLQRHARALQALADRWTAAVPSEHPAPSPYAGAEDLNSEAATALDGVLFLEGGGRPAEMTAMIGELRADADGFAAGGKWLAEAMQASWNGAAALLEIDALADVMGERHRIIANDWLAAHVQSLIATLLARAADMLERVDLTPAALRADLAGARVAPGRLYAAAEVVSRAADLCCESAELVHDNERRWRVTRGRIEEVVRAMPPDGARTSPPTADEERRRGEVDG</sequence>
<dbReference type="Proteomes" id="UP000184428">
    <property type="component" value="Unassembled WGS sequence"/>
</dbReference>
<feature type="region of interest" description="Disordered" evidence="1">
    <location>
        <begin position="235"/>
        <end position="259"/>
    </location>
</feature>
<proteinExistence type="predicted"/>
<evidence type="ECO:0000256" key="1">
    <source>
        <dbReference type="SAM" id="MobiDB-lite"/>
    </source>
</evidence>